<feature type="chain" id="PRO_5004547089" evidence="3">
    <location>
        <begin position="20"/>
        <end position="236"/>
    </location>
</feature>
<feature type="compositionally biased region" description="Polar residues" evidence="1">
    <location>
        <begin position="30"/>
        <end position="48"/>
    </location>
</feature>
<feature type="transmembrane region" description="Helical" evidence="2">
    <location>
        <begin position="163"/>
        <end position="188"/>
    </location>
</feature>
<gene>
    <name evidence="4" type="ORF">PDE_01784</name>
</gene>
<keyword evidence="2" id="KW-0472">Membrane</keyword>
<evidence type="ECO:0000256" key="3">
    <source>
        <dbReference type="SAM" id="SignalP"/>
    </source>
</evidence>
<evidence type="ECO:0000313" key="5">
    <source>
        <dbReference type="Proteomes" id="UP000019376"/>
    </source>
</evidence>
<protein>
    <submittedName>
        <fullName evidence="4">Uncharacterized protein</fullName>
    </submittedName>
</protein>
<dbReference type="eggNOG" id="ENOG502T3S0">
    <property type="taxonomic scope" value="Eukaryota"/>
</dbReference>
<organism evidence="4 5">
    <name type="scientific">Penicillium oxalicum (strain 114-2 / CGMCC 5302)</name>
    <name type="common">Penicillium decumbens</name>
    <dbReference type="NCBI Taxonomy" id="933388"/>
    <lineage>
        <taxon>Eukaryota</taxon>
        <taxon>Fungi</taxon>
        <taxon>Dikarya</taxon>
        <taxon>Ascomycota</taxon>
        <taxon>Pezizomycotina</taxon>
        <taxon>Eurotiomycetes</taxon>
        <taxon>Eurotiomycetidae</taxon>
        <taxon>Eurotiales</taxon>
        <taxon>Aspergillaceae</taxon>
        <taxon>Penicillium</taxon>
    </lineage>
</organism>
<reference evidence="4 5" key="1">
    <citation type="journal article" date="2013" name="PLoS ONE">
        <title>Genomic and secretomic analyses reveal unique features of the lignocellulolytic enzyme system of Penicillium decumbens.</title>
        <authorList>
            <person name="Liu G."/>
            <person name="Zhang L."/>
            <person name="Wei X."/>
            <person name="Zou G."/>
            <person name="Qin Y."/>
            <person name="Ma L."/>
            <person name="Li J."/>
            <person name="Zheng H."/>
            <person name="Wang S."/>
            <person name="Wang C."/>
            <person name="Xun L."/>
            <person name="Zhao G.-P."/>
            <person name="Zhou Z."/>
            <person name="Qu Y."/>
        </authorList>
    </citation>
    <scope>NUCLEOTIDE SEQUENCE [LARGE SCALE GENOMIC DNA]</scope>
    <source>
        <strain evidence="5">114-2 / CGMCC 5302</strain>
    </source>
</reference>
<dbReference type="Proteomes" id="UP000019376">
    <property type="component" value="Unassembled WGS sequence"/>
</dbReference>
<keyword evidence="2" id="KW-1133">Transmembrane helix</keyword>
<keyword evidence="5" id="KW-1185">Reference proteome</keyword>
<evidence type="ECO:0000256" key="2">
    <source>
        <dbReference type="SAM" id="Phobius"/>
    </source>
</evidence>
<feature type="region of interest" description="Disordered" evidence="1">
    <location>
        <begin position="70"/>
        <end position="93"/>
    </location>
</feature>
<accession>S7Z8G4</accession>
<dbReference type="HOGENOM" id="CLU_1175777_0_0_1"/>
<dbReference type="EMBL" id="KB644409">
    <property type="protein sequence ID" value="EPS26845.1"/>
    <property type="molecule type" value="Genomic_DNA"/>
</dbReference>
<evidence type="ECO:0000313" key="4">
    <source>
        <dbReference type="EMBL" id="EPS26845.1"/>
    </source>
</evidence>
<dbReference type="OrthoDB" id="4223058at2759"/>
<proteinExistence type="predicted"/>
<evidence type="ECO:0000256" key="1">
    <source>
        <dbReference type="SAM" id="MobiDB-lite"/>
    </source>
</evidence>
<dbReference type="AlphaFoldDB" id="S7Z8G4"/>
<feature type="signal peptide" evidence="3">
    <location>
        <begin position="1"/>
        <end position="19"/>
    </location>
</feature>
<sequence length="236" mass="26249">MKLIPSALAATLIYASVSAALPSLPVSPSETSAIQSSNGDSATGQSPSERFHERKPAFLDYIRSLRHESKSPVVTEHSAHYSAPSSHEADSDNARDRAFRDHYGAVFGKSIAFSVRDKNEHTEGVSSSEDAHQLPKTSATNILTYLKSIDVLDLLDKHGPECVGIAIFILIPIAYLVLGMIELAIAYCTTERFPHRGRERVRLVGEERQLRAFSNRQREEMLASEKSWWESRRSHC</sequence>
<keyword evidence="2" id="KW-0812">Transmembrane</keyword>
<keyword evidence="3" id="KW-0732">Signal</keyword>
<name>S7Z8G4_PENO1</name>
<feature type="region of interest" description="Disordered" evidence="1">
    <location>
        <begin position="25"/>
        <end position="50"/>
    </location>
</feature>